<reference evidence="7" key="1">
    <citation type="submission" date="2018-11" db="EMBL/GenBank/DDBJ databases">
        <title>Complete genome sequence of Paenibacillus sp. ML311-T8.</title>
        <authorList>
            <person name="Nam Y.-D."/>
            <person name="Kang J."/>
            <person name="Chung W.-H."/>
            <person name="Park Y.S."/>
        </authorList>
    </citation>
    <scope>NUCLEOTIDE SEQUENCE [LARGE SCALE GENOMIC DNA]</scope>
    <source>
        <strain evidence="7">ML311-T8</strain>
    </source>
</reference>
<dbReference type="KEGG" id="ppsc:EHS13_30835"/>
<keyword evidence="3" id="KW-1133">Transmembrane helix</keyword>
<sequence>MKKSLMVLALVMIMVVSSASLAFAAISPYDKISPSENTDLNSDTGKHDDGKGPRIEENDKKNLGYIKAGNYAKFGGIDFGAEGASKVKVEAATPNAAGEIAFVLDDPKGAPFATVKYESSGDWQKYVWSEADVTGVTGVHDLYVVFISGDVNVGDIQFVKASGGAEAAVPAADNPKTGDAGVMLYVLLAAGSAALLFSVRKSFIKQS</sequence>
<keyword evidence="1 4" id="KW-0732">Signal</keyword>
<dbReference type="SMART" id="SM00606">
    <property type="entry name" value="CBD_IV"/>
    <property type="match status" value="1"/>
</dbReference>
<dbReference type="RefSeq" id="WP_155704069.1">
    <property type="nucleotide sequence ID" value="NZ_CP034235.1"/>
</dbReference>
<dbReference type="AlphaFoldDB" id="A0A6B8RU28"/>
<dbReference type="InterPro" id="IPR005084">
    <property type="entry name" value="CBM6"/>
</dbReference>
<evidence type="ECO:0000259" key="5">
    <source>
        <dbReference type="PROSITE" id="PS51175"/>
    </source>
</evidence>
<proteinExistence type="predicted"/>
<dbReference type="Pfam" id="PF03422">
    <property type="entry name" value="CBM_6"/>
    <property type="match status" value="1"/>
</dbReference>
<dbReference type="Gene3D" id="2.60.120.260">
    <property type="entry name" value="Galactose-binding domain-like"/>
    <property type="match status" value="1"/>
</dbReference>
<dbReference type="EMBL" id="CP034235">
    <property type="protein sequence ID" value="QGQ98963.1"/>
    <property type="molecule type" value="Genomic_DNA"/>
</dbReference>
<evidence type="ECO:0000256" key="3">
    <source>
        <dbReference type="SAM" id="Phobius"/>
    </source>
</evidence>
<evidence type="ECO:0000313" key="7">
    <source>
        <dbReference type="Proteomes" id="UP000426246"/>
    </source>
</evidence>
<keyword evidence="3" id="KW-0472">Membrane</keyword>
<dbReference type="SUPFAM" id="SSF49785">
    <property type="entry name" value="Galactose-binding domain-like"/>
    <property type="match status" value="1"/>
</dbReference>
<dbReference type="GO" id="GO:0030246">
    <property type="term" value="F:carbohydrate binding"/>
    <property type="evidence" value="ECO:0007669"/>
    <property type="project" value="InterPro"/>
</dbReference>
<name>A0A6B8RU28_9BACL</name>
<dbReference type="PROSITE" id="PS51175">
    <property type="entry name" value="CBM6"/>
    <property type="match status" value="1"/>
</dbReference>
<feature type="region of interest" description="Disordered" evidence="2">
    <location>
        <begin position="34"/>
        <end position="57"/>
    </location>
</feature>
<keyword evidence="7" id="KW-1185">Reference proteome</keyword>
<dbReference type="InterPro" id="IPR008979">
    <property type="entry name" value="Galactose-bd-like_sf"/>
</dbReference>
<feature type="compositionally biased region" description="Polar residues" evidence="2">
    <location>
        <begin position="34"/>
        <end position="43"/>
    </location>
</feature>
<dbReference type="CDD" id="cd04084">
    <property type="entry name" value="CBM6_xylanase-like"/>
    <property type="match status" value="1"/>
</dbReference>
<organism evidence="6 7">
    <name type="scientific">Paenibacillus psychroresistens</name>
    <dbReference type="NCBI Taxonomy" id="1778678"/>
    <lineage>
        <taxon>Bacteria</taxon>
        <taxon>Bacillati</taxon>
        <taxon>Bacillota</taxon>
        <taxon>Bacilli</taxon>
        <taxon>Bacillales</taxon>
        <taxon>Paenibacillaceae</taxon>
        <taxon>Paenibacillus</taxon>
    </lineage>
</organism>
<evidence type="ECO:0000256" key="1">
    <source>
        <dbReference type="ARBA" id="ARBA00022729"/>
    </source>
</evidence>
<evidence type="ECO:0000256" key="4">
    <source>
        <dbReference type="SAM" id="SignalP"/>
    </source>
</evidence>
<gene>
    <name evidence="6" type="ORF">EHS13_30835</name>
</gene>
<evidence type="ECO:0000313" key="6">
    <source>
        <dbReference type="EMBL" id="QGQ98963.1"/>
    </source>
</evidence>
<dbReference type="Proteomes" id="UP000426246">
    <property type="component" value="Chromosome"/>
</dbReference>
<feature type="domain" description="CBM6" evidence="5">
    <location>
        <begin position="30"/>
        <end position="159"/>
    </location>
</feature>
<evidence type="ECO:0000256" key="2">
    <source>
        <dbReference type="SAM" id="MobiDB-lite"/>
    </source>
</evidence>
<feature type="signal peptide" evidence="4">
    <location>
        <begin position="1"/>
        <end position="24"/>
    </location>
</feature>
<feature type="transmembrane region" description="Helical" evidence="3">
    <location>
        <begin position="182"/>
        <end position="199"/>
    </location>
</feature>
<feature type="chain" id="PRO_5025593863" evidence="4">
    <location>
        <begin position="25"/>
        <end position="207"/>
    </location>
</feature>
<accession>A0A6B8RU28</accession>
<keyword evidence="3" id="KW-0812">Transmembrane</keyword>
<protein>
    <submittedName>
        <fullName evidence="6">Carbohydrate-binding protein</fullName>
    </submittedName>
</protein>
<feature type="compositionally biased region" description="Basic and acidic residues" evidence="2">
    <location>
        <begin position="44"/>
        <end position="57"/>
    </location>
</feature>
<dbReference type="OrthoDB" id="9809583at2"/>
<dbReference type="InterPro" id="IPR006584">
    <property type="entry name" value="Cellulose-bd_IV"/>
</dbReference>